<dbReference type="Gene3D" id="3.40.50.150">
    <property type="entry name" value="Vaccinia Virus protein VP39"/>
    <property type="match status" value="1"/>
</dbReference>
<dbReference type="InterPro" id="IPR029063">
    <property type="entry name" value="SAM-dependent_MTases_sf"/>
</dbReference>
<dbReference type="GO" id="GO:0009307">
    <property type="term" value="P:DNA restriction-modification system"/>
    <property type="evidence" value="ECO:0007669"/>
    <property type="project" value="UniProtKB-KW"/>
</dbReference>
<dbReference type="EC" id="2.1.1.113" evidence="2"/>
<evidence type="ECO:0000256" key="2">
    <source>
        <dbReference type="ARBA" id="ARBA00012185"/>
    </source>
</evidence>
<dbReference type="InterPro" id="IPR017985">
    <property type="entry name" value="MeTrfase_CN4_CS"/>
</dbReference>
<evidence type="ECO:0000256" key="5">
    <source>
        <dbReference type="ARBA" id="ARBA00022691"/>
    </source>
</evidence>
<dbReference type="PROSITE" id="PS00093">
    <property type="entry name" value="N4_MTASE"/>
    <property type="match status" value="1"/>
</dbReference>
<name>A0A6C0LBD2_9ZZZZ</name>
<comment type="catalytic activity">
    <reaction evidence="7">
        <text>a 2'-deoxycytidine in DNA + S-adenosyl-L-methionine = an N(4)-methyl-2'-deoxycytidine in DNA + S-adenosyl-L-homocysteine + H(+)</text>
        <dbReference type="Rhea" id="RHEA:16857"/>
        <dbReference type="Rhea" id="RHEA-COMP:11369"/>
        <dbReference type="Rhea" id="RHEA-COMP:13674"/>
        <dbReference type="ChEBI" id="CHEBI:15378"/>
        <dbReference type="ChEBI" id="CHEBI:57856"/>
        <dbReference type="ChEBI" id="CHEBI:59789"/>
        <dbReference type="ChEBI" id="CHEBI:85452"/>
        <dbReference type="ChEBI" id="CHEBI:137933"/>
        <dbReference type="EC" id="2.1.1.113"/>
    </reaction>
</comment>
<sequence length="323" mass="37921">MAKTEKGKKKTVKNKTVKLLKKPTLEKLSKTQITKILYPITLDEAVVSFNKLREVDCNKINILDKIGVDFVNHFTSIERLNTKGRLNFSFFDVYNNFNDYYNNKPYFRNGINSTFKGRFFKENNVQKTKMLKSLFTLYFGNIGVFRPILVKDMICRYKPKVFLDFTMGWGGRLVGACCENIEKYIGIDLNTNLEPLYKKMVDTLKPMTTTKIQLFFKSALDVDYSKLDYDFVLTSPPYYNIEIYNKNSVVKKEEWENTFYIPVFTVTYKHLKKGGHYCLNVPPNIYEDVCVKVLGKCDDKIPLGRPKRNKKDTYGEYIYIWKK</sequence>
<evidence type="ECO:0000256" key="7">
    <source>
        <dbReference type="ARBA" id="ARBA00049120"/>
    </source>
</evidence>
<comment type="similarity">
    <text evidence="1">Belongs to the N(4)/N(6)-methyltransferase family. N(4) subfamily.</text>
</comment>
<evidence type="ECO:0000313" key="8">
    <source>
        <dbReference type="EMBL" id="QHU26988.1"/>
    </source>
</evidence>
<dbReference type="GO" id="GO:0015667">
    <property type="term" value="F:site-specific DNA-methyltransferase (cytosine-N4-specific) activity"/>
    <property type="evidence" value="ECO:0007669"/>
    <property type="project" value="UniProtKB-EC"/>
</dbReference>
<organism evidence="8">
    <name type="scientific">viral metagenome</name>
    <dbReference type="NCBI Taxonomy" id="1070528"/>
    <lineage>
        <taxon>unclassified sequences</taxon>
        <taxon>metagenomes</taxon>
        <taxon>organismal metagenomes</taxon>
    </lineage>
</organism>
<proteinExistence type="inferred from homology"/>
<keyword evidence="6" id="KW-0680">Restriction system</keyword>
<keyword evidence="5" id="KW-0949">S-adenosyl-L-methionine</keyword>
<dbReference type="EMBL" id="MN740447">
    <property type="protein sequence ID" value="QHU26988.1"/>
    <property type="molecule type" value="Genomic_DNA"/>
</dbReference>
<dbReference type="AlphaFoldDB" id="A0A6C0LBD2"/>
<dbReference type="SUPFAM" id="SSF53335">
    <property type="entry name" value="S-adenosyl-L-methionine-dependent methyltransferases"/>
    <property type="match status" value="1"/>
</dbReference>
<reference evidence="8" key="1">
    <citation type="journal article" date="2020" name="Nature">
        <title>Giant virus diversity and host interactions through global metagenomics.</title>
        <authorList>
            <person name="Schulz F."/>
            <person name="Roux S."/>
            <person name="Paez-Espino D."/>
            <person name="Jungbluth S."/>
            <person name="Walsh D.A."/>
            <person name="Denef V.J."/>
            <person name="McMahon K.D."/>
            <person name="Konstantinidis K.T."/>
            <person name="Eloe-Fadrosh E.A."/>
            <person name="Kyrpides N.C."/>
            <person name="Woyke T."/>
        </authorList>
    </citation>
    <scope>NUCLEOTIDE SEQUENCE</scope>
    <source>
        <strain evidence="8">GVMAG-M-3300027759-42</strain>
    </source>
</reference>
<evidence type="ECO:0000256" key="1">
    <source>
        <dbReference type="ARBA" id="ARBA00010203"/>
    </source>
</evidence>
<dbReference type="GO" id="GO:0032259">
    <property type="term" value="P:methylation"/>
    <property type="evidence" value="ECO:0007669"/>
    <property type="project" value="UniProtKB-KW"/>
</dbReference>
<evidence type="ECO:0000256" key="3">
    <source>
        <dbReference type="ARBA" id="ARBA00022603"/>
    </source>
</evidence>
<evidence type="ECO:0000256" key="4">
    <source>
        <dbReference type="ARBA" id="ARBA00022679"/>
    </source>
</evidence>
<dbReference type="GO" id="GO:0003677">
    <property type="term" value="F:DNA binding"/>
    <property type="evidence" value="ECO:0007669"/>
    <property type="project" value="InterPro"/>
</dbReference>
<keyword evidence="3" id="KW-0489">Methyltransferase</keyword>
<evidence type="ECO:0000256" key="6">
    <source>
        <dbReference type="ARBA" id="ARBA00022747"/>
    </source>
</evidence>
<accession>A0A6C0LBD2</accession>
<protein>
    <recommendedName>
        <fullName evidence="2">site-specific DNA-methyltransferase (cytosine-N(4)-specific)</fullName>
        <ecNumber evidence="2">2.1.1.113</ecNumber>
    </recommendedName>
</protein>
<keyword evidence="4" id="KW-0808">Transferase</keyword>